<reference evidence="1" key="1">
    <citation type="submission" date="2016-07" db="EMBL/GenBank/DDBJ databases">
        <title>Microvirga ossetica sp. nov. a new species of rhizobia isolated from root nodules of the legume species Vicia alpestris Steven originated from North Ossetia region in the Caucasus.</title>
        <authorList>
            <person name="Safronova V.I."/>
            <person name="Kuznetsova I.G."/>
            <person name="Sazanova A.L."/>
            <person name="Belimov A."/>
            <person name="Andronov E."/>
            <person name="Osledkin Y.S."/>
            <person name="Onishchuk O.P."/>
            <person name="Kurchak O.N."/>
            <person name="Shaposhnikov A.I."/>
            <person name="Willems A."/>
            <person name="Tikhonovich I.A."/>
        </authorList>
    </citation>
    <scope>NUCLEOTIDE SEQUENCE [LARGE SCALE GENOMIC DNA]</scope>
    <source>
        <strain evidence="1">V5/3M</strain>
        <plasmid evidence="1">unnamed1</plasmid>
    </source>
</reference>
<geneLocation type="plasmid" evidence="1">
    <name>unnamed1</name>
</geneLocation>
<name>A0A1B2ESS7_9HYPH</name>
<gene>
    <name evidence="1" type="ORF">BB934_33010</name>
</gene>
<sequence length="98" mass="11246">MKQTQTETDEALAHIRRNTAAPIQRFLDSVIAARLEETAGPPNRKPVRPSKLGILGMAKGLRRSFETLSFFLKKDLCLQSVSRVIHRIRRRQQPRNEP</sequence>
<dbReference type="KEGG" id="moc:BB934_33010"/>
<dbReference type="EMBL" id="CP016617">
    <property type="protein sequence ID" value="ANY83033.1"/>
    <property type="molecule type" value="Genomic_DNA"/>
</dbReference>
<evidence type="ECO:0000313" key="1">
    <source>
        <dbReference type="EMBL" id="ANY83033.1"/>
    </source>
</evidence>
<keyword evidence="1" id="KW-0614">Plasmid</keyword>
<protein>
    <submittedName>
        <fullName evidence="1">Uncharacterized protein</fullName>
    </submittedName>
</protein>
<dbReference type="AlphaFoldDB" id="A0A1B2ESS7"/>
<accession>A0A1B2ESS7</accession>
<proteinExistence type="predicted"/>
<organism evidence="1">
    <name type="scientific">Microvirga ossetica</name>
    <dbReference type="NCBI Taxonomy" id="1882682"/>
    <lineage>
        <taxon>Bacteria</taxon>
        <taxon>Pseudomonadati</taxon>
        <taxon>Pseudomonadota</taxon>
        <taxon>Alphaproteobacteria</taxon>
        <taxon>Hyphomicrobiales</taxon>
        <taxon>Methylobacteriaceae</taxon>
        <taxon>Microvirga</taxon>
    </lineage>
</organism>